<evidence type="ECO:0000313" key="2">
    <source>
        <dbReference type="EMBL" id="PUE53201.1"/>
    </source>
</evidence>
<evidence type="ECO:0000313" key="3">
    <source>
        <dbReference type="Proteomes" id="UP000250790"/>
    </source>
</evidence>
<comment type="caution">
    <text evidence="2">The sequence shown here is derived from an EMBL/GenBank/DDBJ whole genome shotgun (WGS) entry which is preliminary data.</text>
</comment>
<feature type="chain" id="PRO_5016359730" evidence="1">
    <location>
        <begin position="24"/>
        <end position="157"/>
    </location>
</feature>
<dbReference type="Proteomes" id="UP000250790">
    <property type="component" value="Unassembled WGS sequence"/>
</dbReference>
<keyword evidence="3" id="KW-1185">Reference proteome</keyword>
<proteinExistence type="predicted"/>
<dbReference type="AlphaFoldDB" id="A0A315E7B4"/>
<dbReference type="EMBL" id="NESN01000003">
    <property type="protein sequence ID" value="PUE53201.1"/>
    <property type="molecule type" value="Genomic_DNA"/>
</dbReference>
<organism evidence="2 3">
    <name type="scientific">Limnohabitans parvus II-B4</name>
    <dbReference type="NCBI Taxonomy" id="1293052"/>
    <lineage>
        <taxon>Bacteria</taxon>
        <taxon>Pseudomonadati</taxon>
        <taxon>Pseudomonadota</taxon>
        <taxon>Betaproteobacteria</taxon>
        <taxon>Burkholderiales</taxon>
        <taxon>Comamonadaceae</taxon>
        <taxon>Limnohabitans</taxon>
    </lineage>
</organism>
<name>A0A315E7B4_9BURK</name>
<gene>
    <name evidence="2" type="ORF">B9Z37_08955</name>
</gene>
<keyword evidence="1" id="KW-0732">Signal</keyword>
<reference evidence="2 3" key="1">
    <citation type="submission" date="2017-04" db="EMBL/GenBank/DDBJ databases">
        <title>Unexpected and diverse lifestyles within the genus Limnohabitans.</title>
        <authorList>
            <person name="Kasalicky V."/>
            <person name="Mehrshad M."/>
            <person name="Andrei S.-A."/>
            <person name="Salcher M."/>
            <person name="Kratochvilova H."/>
            <person name="Simek K."/>
            <person name="Ghai R."/>
        </authorList>
    </citation>
    <scope>NUCLEOTIDE SEQUENCE [LARGE SCALE GENOMIC DNA]</scope>
    <source>
        <strain evidence="2 3">II-B4</strain>
    </source>
</reference>
<feature type="signal peptide" evidence="1">
    <location>
        <begin position="1"/>
        <end position="23"/>
    </location>
</feature>
<dbReference type="InterPro" id="IPR018588">
    <property type="entry name" value="Dihaem_cytochrome-c"/>
</dbReference>
<accession>A0A315E7B4</accession>
<dbReference type="Pfam" id="PF09626">
    <property type="entry name" value="DHC"/>
    <property type="match status" value="1"/>
</dbReference>
<evidence type="ECO:0000256" key="1">
    <source>
        <dbReference type="SAM" id="SignalP"/>
    </source>
</evidence>
<protein>
    <submittedName>
        <fullName evidence="2">Cytochrome C</fullName>
    </submittedName>
</protein>
<sequence length="157" mass="17484">MMKSMCIKSVVLFCAGWSGLVSAWADGRLMPAQVPAVYKQECAACHMAYPPGLLPAASWRRILHGLDQHYGSDASMEPAQVQQIGAWLQANAGTYKRVREEPADDRITRSAWFVRKHREVESSVWKRASIKSAAQCSACHTQADAGNFDEHQVRIPR</sequence>
<dbReference type="OrthoDB" id="5296814at2"/>